<gene>
    <name evidence="1" type="ORF">SK3146_04530</name>
</gene>
<sequence>MEYECRMEERIIEVEDSLLFSPRYARGYLAWESHRAQPFFSNDAPMLYNGEEEAEADAGLCLDCGCCASAGIGACRPSLSSGRKKPGCWRKEDRPCTVEII</sequence>
<organism evidence="1 2">
    <name type="scientific">Paenibacillus konkukensis</name>
    <dbReference type="NCBI Taxonomy" id="2020716"/>
    <lineage>
        <taxon>Bacteria</taxon>
        <taxon>Bacillati</taxon>
        <taxon>Bacillota</taxon>
        <taxon>Bacilli</taxon>
        <taxon>Bacillales</taxon>
        <taxon>Paenibacillaceae</taxon>
        <taxon>Paenibacillus</taxon>
    </lineage>
</organism>
<proteinExistence type="predicted"/>
<name>A0ABY4RUC0_9BACL</name>
<keyword evidence="2" id="KW-1185">Reference proteome</keyword>
<reference evidence="1" key="2">
    <citation type="journal article" date="2021" name="J Anim Sci Technol">
        <title>Complete genome sequence of Paenibacillus konkukensis sp. nov. SK3146 as a potential probiotic strain.</title>
        <authorList>
            <person name="Jung H.I."/>
            <person name="Park S."/>
            <person name="Niu K.M."/>
            <person name="Lee S.W."/>
            <person name="Kothari D."/>
            <person name="Yi K.J."/>
            <person name="Kim S.K."/>
        </authorList>
    </citation>
    <scope>NUCLEOTIDE SEQUENCE</scope>
    <source>
        <strain evidence="1">SK3146</strain>
    </source>
</reference>
<accession>A0ABY4RUC0</accession>
<dbReference type="Proteomes" id="UP001057134">
    <property type="component" value="Chromosome"/>
</dbReference>
<evidence type="ECO:0000313" key="1">
    <source>
        <dbReference type="EMBL" id="UQZ85241.1"/>
    </source>
</evidence>
<protein>
    <submittedName>
        <fullName evidence="1">Uncharacterized protein</fullName>
    </submittedName>
</protein>
<dbReference type="RefSeq" id="WP_249860903.1">
    <property type="nucleotide sequence ID" value="NZ_CP027059.1"/>
</dbReference>
<reference evidence="1" key="1">
    <citation type="submission" date="2018-02" db="EMBL/GenBank/DDBJ databases">
        <authorList>
            <person name="Kim S.-K."/>
            <person name="Jung H.-I."/>
            <person name="Lee S.-W."/>
        </authorList>
    </citation>
    <scope>NUCLEOTIDE SEQUENCE</scope>
    <source>
        <strain evidence="1">SK3146</strain>
    </source>
</reference>
<evidence type="ECO:0000313" key="2">
    <source>
        <dbReference type="Proteomes" id="UP001057134"/>
    </source>
</evidence>
<dbReference type="EMBL" id="CP027059">
    <property type="protein sequence ID" value="UQZ85241.1"/>
    <property type="molecule type" value="Genomic_DNA"/>
</dbReference>